<dbReference type="InterPro" id="IPR050155">
    <property type="entry name" value="HAD-like_hydrolase_sf"/>
</dbReference>
<dbReference type="AlphaFoldDB" id="A0A5B8T0B3"/>
<evidence type="ECO:0000256" key="5">
    <source>
        <dbReference type="ARBA" id="ARBA00013078"/>
    </source>
</evidence>
<evidence type="ECO:0000256" key="9">
    <source>
        <dbReference type="ARBA" id="ARBA00023277"/>
    </source>
</evidence>
<dbReference type="HAMAP" id="MF_00495">
    <property type="entry name" value="GPH_hydrolase_bact"/>
    <property type="match status" value="1"/>
</dbReference>
<name>A0A5B8T0B3_9GAMM</name>
<feature type="binding site" evidence="10">
    <location>
        <position position="28"/>
    </location>
    <ligand>
        <name>Mg(2+)</name>
        <dbReference type="ChEBI" id="CHEBI:18420"/>
    </ligand>
</feature>
<evidence type="ECO:0000256" key="10">
    <source>
        <dbReference type="HAMAP-Rule" id="MF_00495"/>
    </source>
</evidence>
<dbReference type="Gene3D" id="3.40.50.1000">
    <property type="entry name" value="HAD superfamily/HAD-like"/>
    <property type="match status" value="1"/>
</dbReference>
<dbReference type="NCBIfam" id="TIGR01449">
    <property type="entry name" value="PGP_bact"/>
    <property type="match status" value="1"/>
</dbReference>
<comment type="cofactor">
    <cofactor evidence="2 10">
        <name>Mg(2+)</name>
        <dbReference type="ChEBI" id="CHEBI:18420"/>
    </cofactor>
</comment>
<evidence type="ECO:0000256" key="4">
    <source>
        <dbReference type="ARBA" id="ARBA00006171"/>
    </source>
</evidence>
<dbReference type="SUPFAM" id="SSF56784">
    <property type="entry name" value="HAD-like"/>
    <property type="match status" value="1"/>
</dbReference>
<dbReference type="PRINTS" id="PR00413">
    <property type="entry name" value="HADHALOGNASE"/>
</dbReference>
<evidence type="ECO:0000256" key="1">
    <source>
        <dbReference type="ARBA" id="ARBA00000830"/>
    </source>
</evidence>
<keyword evidence="12" id="KW-1185">Reference proteome</keyword>
<feature type="binding site" evidence="10">
    <location>
        <position position="189"/>
    </location>
    <ligand>
        <name>Mg(2+)</name>
        <dbReference type="ChEBI" id="CHEBI:18420"/>
    </ligand>
</feature>
<dbReference type="SFLD" id="SFLDG01135">
    <property type="entry name" value="C1.5.6:_HAD__Beta-PGM__Phospha"/>
    <property type="match status" value="1"/>
</dbReference>
<dbReference type="InterPro" id="IPR006439">
    <property type="entry name" value="HAD-SF_hydro_IA"/>
</dbReference>
<comment type="similarity">
    <text evidence="4 10">Belongs to the HAD-like hydrolase superfamily. CbbY/CbbZ/Gph/YieH family.</text>
</comment>
<dbReference type="EMBL" id="CP042382">
    <property type="protein sequence ID" value="QEA40410.1"/>
    <property type="molecule type" value="Genomic_DNA"/>
</dbReference>
<dbReference type="EC" id="3.1.3.18" evidence="5 10"/>
<dbReference type="InterPro" id="IPR036412">
    <property type="entry name" value="HAD-like_sf"/>
</dbReference>
<feature type="active site" description="Nucleophile" evidence="10">
    <location>
        <position position="26"/>
    </location>
</feature>
<dbReference type="FunFam" id="3.40.50.1000:FF:000022">
    <property type="entry name" value="Phosphoglycolate phosphatase"/>
    <property type="match status" value="1"/>
</dbReference>
<comment type="pathway">
    <text evidence="3 10">Organic acid metabolism; glycolate biosynthesis; glycolate from 2-phosphoglycolate: step 1/1.</text>
</comment>
<dbReference type="NCBIfam" id="NF009695">
    <property type="entry name" value="PRK13222.1-2"/>
    <property type="match status" value="1"/>
</dbReference>
<dbReference type="SFLD" id="SFLDS00003">
    <property type="entry name" value="Haloacid_Dehalogenase"/>
    <property type="match status" value="1"/>
</dbReference>
<evidence type="ECO:0000313" key="11">
    <source>
        <dbReference type="EMBL" id="QEA40410.1"/>
    </source>
</evidence>
<dbReference type="Gene3D" id="1.10.150.240">
    <property type="entry name" value="Putative phosphatase, domain 2"/>
    <property type="match status" value="1"/>
</dbReference>
<evidence type="ECO:0000256" key="7">
    <source>
        <dbReference type="ARBA" id="ARBA00022801"/>
    </source>
</evidence>
<dbReference type="PANTHER" id="PTHR43434">
    <property type="entry name" value="PHOSPHOGLYCOLATE PHOSPHATASE"/>
    <property type="match status" value="1"/>
</dbReference>
<comment type="function">
    <text evidence="10">Specifically catalyzes the dephosphorylation of 2-phosphoglycolate. Is involved in the dissimilation of the intracellular 2-phosphoglycolate formed during the DNA repair of 3'-phosphoglycolate ends, a major class of DNA lesions induced by oxidative stress.</text>
</comment>
<dbReference type="CDD" id="cd16417">
    <property type="entry name" value="HAD_PGPase"/>
    <property type="match status" value="1"/>
</dbReference>
<dbReference type="RefSeq" id="WP_147185678.1">
    <property type="nucleotide sequence ID" value="NZ_CP042382.1"/>
</dbReference>
<reference evidence="11 12" key="1">
    <citation type="submission" date="2019-06" db="EMBL/GenBank/DDBJ databases">
        <title>Genome analyses of bacteria isolated from kimchi.</title>
        <authorList>
            <person name="Lee S."/>
            <person name="Ahn S."/>
            <person name="Roh S."/>
        </authorList>
    </citation>
    <scope>NUCLEOTIDE SEQUENCE [LARGE SCALE GENOMIC DNA]</scope>
    <source>
        <strain evidence="11 12">CBA4606</strain>
    </source>
</reference>
<dbReference type="GO" id="GO:0005829">
    <property type="term" value="C:cytosol"/>
    <property type="evidence" value="ECO:0007669"/>
    <property type="project" value="TreeGrafter"/>
</dbReference>
<keyword evidence="9 10" id="KW-0119">Carbohydrate metabolism</keyword>
<dbReference type="Pfam" id="PF00702">
    <property type="entry name" value="Hydrolase"/>
    <property type="match status" value="1"/>
</dbReference>
<dbReference type="Proteomes" id="UP000321272">
    <property type="component" value="Chromosome"/>
</dbReference>
<dbReference type="OrthoDB" id="9776368at2"/>
<dbReference type="UniPathway" id="UPA00865">
    <property type="reaction ID" value="UER00834"/>
</dbReference>
<dbReference type="InterPro" id="IPR023214">
    <property type="entry name" value="HAD_sf"/>
</dbReference>
<dbReference type="GO" id="GO:0046295">
    <property type="term" value="P:glycolate biosynthetic process"/>
    <property type="evidence" value="ECO:0007669"/>
    <property type="project" value="UniProtKB-UniRule"/>
</dbReference>
<dbReference type="NCBIfam" id="TIGR01549">
    <property type="entry name" value="HAD-SF-IA-v1"/>
    <property type="match status" value="1"/>
</dbReference>
<dbReference type="KEGG" id="paur:FGL86_15900"/>
<organism evidence="11 12">
    <name type="scientific">Pistricoccus aurantiacus</name>
    <dbReference type="NCBI Taxonomy" id="1883414"/>
    <lineage>
        <taxon>Bacteria</taxon>
        <taxon>Pseudomonadati</taxon>
        <taxon>Pseudomonadota</taxon>
        <taxon>Gammaproteobacteria</taxon>
        <taxon>Oceanospirillales</taxon>
        <taxon>Halomonadaceae</taxon>
        <taxon>Pistricoccus</taxon>
    </lineage>
</organism>
<dbReference type="SFLD" id="SFLDG01129">
    <property type="entry name" value="C1.5:_HAD__Beta-PGM__Phosphata"/>
    <property type="match status" value="1"/>
</dbReference>
<keyword evidence="8 10" id="KW-0460">Magnesium</keyword>
<dbReference type="NCBIfam" id="TIGR01509">
    <property type="entry name" value="HAD-SF-IA-v3"/>
    <property type="match status" value="1"/>
</dbReference>
<evidence type="ECO:0000256" key="3">
    <source>
        <dbReference type="ARBA" id="ARBA00004818"/>
    </source>
</evidence>
<feature type="binding site" evidence="10">
    <location>
        <position position="26"/>
    </location>
    <ligand>
        <name>Mg(2+)</name>
        <dbReference type="ChEBI" id="CHEBI:18420"/>
    </ligand>
</feature>
<dbReference type="GO" id="GO:0006281">
    <property type="term" value="P:DNA repair"/>
    <property type="evidence" value="ECO:0007669"/>
    <property type="project" value="TreeGrafter"/>
</dbReference>
<protein>
    <recommendedName>
        <fullName evidence="5 10">Phosphoglycolate phosphatase</fullName>
        <shortName evidence="10">PGP</shortName>
        <shortName evidence="10">PGPase</shortName>
        <ecNumber evidence="5 10">3.1.3.18</ecNumber>
    </recommendedName>
</protein>
<dbReference type="GO" id="GO:0008967">
    <property type="term" value="F:phosphoglycolate phosphatase activity"/>
    <property type="evidence" value="ECO:0007669"/>
    <property type="project" value="UniProtKB-UniRule"/>
</dbReference>
<gene>
    <name evidence="11" type="ORF">FGL86_15900</name>
</gene>
<dbReference type="InterPro" id="IPR023198">
    <property type="entry name" value="PGP-like_dom2"/>
</dbReference>
<keyword evidence="6 10" id="KW-0479">Metal-binding</keyword>
<dbReference type="GO" id="GO:0005975">
    <property type="term" value="P:carbohydrate metabolic process"/>
    <property type="evidence" value="ECO:0007669"/>
    <property type="project" value="InterPro"/>
</dbReference>
<comment type="catalytic activity">
    <reaction evidence="1 10">
        <text>2-phosphoglycolate + H2O = glycolate + phosphate</text>
        <dbReference type="Rhea" id="RHEA:14369"/>
        <dbReference type="ChEBI" id="CHEBI:15377"/>
        <dbReference type="ChEBI" id="CHEBI:29805"/>
        <dbReference type="ChEBI" id="CHEBI:43474"/>
        <dbReference type="ChEBI" id="CHEBI:58033"/>
        <dbReference type="EC" id="3.1.3.18"/>
    </reaction>
</comment>
<evidence type="ECO:0000256" key="6">
    <source>
        <dbReference type="ARBA" id="ARBA00022723"/>
    </source>
</evidence>
<accession>A0A5B8T0B3</accession>
<proteinExistence type="inferred from homology"/>
<dbReference type="InterPro" id="IPR037512">
    <property type="entry name" value="PGPase_prok"/>
</dbReference>
<evidence type="ECO:0000256" key="8">
    <source>
        <dbReference type="ARBA" id="ARBA00022842"/>
    </source>
</evidence>
<sequence>MTTSSSRRNVFDGNSILDAIQAVVFDLDGTLIDSVPDLATAVGRALKDHGLAAPPEAQVRDWVGNGSRKLLERALTDALEEKPGSELLDSVHQRFLYHYGQAPAVATRLYPGVKEGLEALKARGLHLALVTNKPEAFIAPLLEHFGLASFFGLWLGGDSLSRKKPDPLPLLHAAKHFGVDAETCLMVGDSRHDIEAGQAAGFRTLAVSYGYNHGEPIAHSQPDLVVESLRQIF</sequence>
<dbReference type="GO" id="GO:0046872">
    <property type="term" value="F:metal ion binding"/>
    <property type="evidence" value="ECO:0007669"/>
    <property type="project" value="UniProtKB-KW"/>
</dbReference>
<dbReference type="PANTHER" id="PTHR43434:SF1">
    <property type="entry name" value="PHOSPHOGLYCOLATE PHOSPHATASE"/>
    <property type="match status" value="1"/>
</dbReference>
<keyword evidence="7 10" id="KW-0378">Hydrolase</keyword>
<evidence type="ECO:0000256" key="2">
    <source>
        <dbReference type="ARBA" id="ARBA00001946"/>
    </source>
</evidence>
<evidence type="ECO:0000313" key="12">
    <source>
        <dbReference type="Proteomes" id="UP000321272"/>
    </source>
</evidence>